<comment type="caution">
    <text evidence="1">The sequence shown here is derived from an EMBL/GenBank/DDBJ whole genome shotgun (WGS) entry which is preliminary data.</text>
</comment>
<evidence type="ECO:0000313" key="1">
    <source>
        <dbReference type="EMBL" id="KAK7476245.1"/>
    </source>
</evidence>
<dbReference type="EMBL" id="JACVVK020000381">
    <property type="protein sequence ID" value="KAK7476245.1"/>
    <property type="molecule type" value="Genomic_DNA"/>
</dbReference>
<dbReference type="AlphaFoldDB" id="A0ABD0JNJ6"/>
<accession>A0ABD0JNJ6</accession>
<sequence length="228" mass="25662">MQELHPKKHSAEKVGNTASFCYTTFPGRRAYSRKKGKGYRAPLILPLPKSYLCIHITESTSKDKTEKSVFTNRKRRLGVHKSLVTHRMYVYQRIIPIIKTTARLTPSKSSDHPHKLHYGRPAWTNGLGQETTHIHAKEARGEGTAATLRPRVTGAREGASRLQVAFSVEGRGERHVVECARHRVAAGVRGHALDAVLGLIRWQLLSQDLGSDVRLQKTSAIMNYFQTY</sequence>
<reference evidence="1 2" key="1">
    <citation type="journal article" date="2023" name="Sci. Data">
        <title>Genome assembly of the Korean intertidal mud-creeper Batillaria attramentaria.</title>
        <authorList>
            <person name="Patra A.K."/>
            <person name="Ho P.T."/>
            <person name="Jun S."/>
            <person name="Lee S.J."/>
            <person name="Kim Y."/>
            <person name="Won Y.J."/>
        </authorList>
    </citation>
    <scope>NUCLEOTIDE SEQUENCE [LARGE SCALE GENOMIC DNA]</scope>
    <source>
        <strain evidence="1">Wonlab-2016</strain>
    </source>
</reference>
<protein>
    <submittedName>
        <fullName evidence="1">Uncharacterized protein</fullName>
    </submittedName>
</protein>
<keyword evidence="2" id="KW-1185">Reference proteome</keyword>
<organism evidence="1 2">
    <name type="scientific">Batillaria attramentaria</name>
    <dbReference type="NCBI Taxonomy" id="370345"/>
    <lineage>
        <taxon>Eukaryota</taxon>
        <taxon>Metazoa</taxon>
        <taxon>Spiralia</taxon>
        <taxon>Lophotrochozoa</taxon>
        <taxon>Mollusca</taxon>
        <taxon>Gastropoda</taxon>
        <taxon>Caenogastropoda</taxon>
        <taxon>Sorbeoconcha</taxon>
        <taxon>Cerithioidea</taxon>
        <taxon>Batillariidae</taxon>
        <taxon>Batillaria</taxon>
    </lineage>
</organism>
<proteinExistence type="predicted"/>
<evidence type="ECO:0000313" key="2">
    <source>
        <dbReference type="Proteomes" id="UP001519460"/>
    </source>
</evidence>
<name>A0ABD0JNJ6_9CAEN</name>
<gene>
    <name evidence="1" type="ORF">BaRGS_00032521</name>
</gene>
<dbReference type="Proteomes" id="UP001519460">
    <property type="component" value="Unassembled WGS sequence"/>
</dbReference>